<dbReference type="SUPFAM" id="SSF51735">
    <property type="entry name" value="NAD(P)-binding Rossmann-fold domains"/>
    <property type="match status" value="1"/>
</dbReference>
<evidence type="ECO:0000256" key="2">
    <source>
        <dbReference type="ARBA" id="ARBA00023002"/>
    </source>
</evidence>
<reference evidence="4" key="2">
    <citation type="submission" date="2020-09" db="EMBL/GenBank/DDBJ databases">
        <authorList>
            <person name="Sun Q."/>
            <person name="Kim S."/>
        </authorList>
    </citation>
    <scope>NUCLEOTIDE SEQUENCE</scope>
    <source>
        <strain evidence="4">KCTC 42650</strain>
    </source>
</reference>
<dbReference type="PANTHER" id="PTHR48106:SF13">
    <property type="entry name" value="QUINONE OXIDOREDUCTASE-RELATED"/>
    <property type="match status" value="1"/>
</dbReference>
<dbReference type="InterPro" id="IPR036291">
    <property type="entry name" value="NAD(P)-bd_dom_sf"/>
</dbReference>
<dbReference type="InterPro" id="IPR013149">
    <property type="entry name" value="ADH-like_C"/>
</dbReference>
<evidence type="ECO:0000256" key="1">
    <source>
        <dbReference type="ARBA" id="ARBA00022857"/>
    </source>
</evidence>
<dbReference type="AlphaFoldDB" id="A0A8J3MB33"/>
<evidence type="ECO:0000313" key="4">
    <source>
        <dbReference type="EMBL" id="GHF62053.1"/>
    </source>
</evidence>
<dbReference type="GO" id="GO:0035925">
    <property type="term" value="F:mRNA 3'-UTR AU-rich region binding"/>
    <property type="evidence" value="ECO:0007669"/>
    <property type="project" value="TreeGrafter"/>
</dbReference>
<protein>
    <submittedName>
        <fullName evidence="4">Quinone oxidoreductase</fullName>
    </submittedName>
</protein>
<dbReference type="InterPro" id="IPR013154">
    <property type="entry name" value="ADH-like_N"/>
</dbReference>
<organism evidence="4 5">
    <name type="scientific">Seohaeicola zhoushanensis</name>
    <dbReference type="NCBI Taxonomy" id="1569283"/>
    <lineage>
        <taxon>Bacteria</taxon>
        <taxon>Pseudomonadati</taxon>
        <taxon>Pseudomonadota</taxon>
        <taxon>Alphaproteobacteria</taxon>
        <taxon>Rhodobacterales</taxon>
        <taxon>Roseobacteraceae</taxon>
        <taxon>Seohaeicola</taxon>
    </lineage>
</organism>
<keyword evidence="2" id="KW-0560">Oxidoreductase</keyword>
<dbReference type="CDD" id="cd05286">
    <property type="entry name" value="QOR2"/>
    <property type="match status" value="1"/>
</dbReference>
<dbReference type="SMART" id="SM00829">
    <property type="entry name" value="PKS_ER"/>
    <property type="match status" value="1"/>
</dbReference>
<dbReference type="Proteomes" id="UP000626220">
    <property type="component" value="Unassembled WGS sequence"/>
</dbReference>
<proteinExistence type="predicted"/>
<sequence length="338" mass="35281">METMNAIRIHRNGGAEEMQWEQVPKPVPGHGQALVRHTAIGVNFSDINVRRGGFYASILSDSDQPFPLILGNEAAGVVETVGKGVTDVAPGDRVAYAGMHGQFFEQSGAYCEYRAVPQDRLVHIPDAVSDEQAAAMLLKGSTASLIVNRLATPGPGDTVLVHAAASGVGSLLCQWAHHLGATVIGTAGSPEKAEIGRQNGCSHVVLYNDVDFSEAVRDLVPEGVSIVYDGVGAATFEKSVGLMAPFGKLVNYGNASGPVAPLNIQTLAMRSLSVARAGVTGHIGDAVALRRTASELVGLLAEGALVPRIDSRFALRDAVQAHQLAETARAAGSILLLP</sequence>
<dbReference type="Pfam" id="PF00107">
    <property type="entry name" value="ADH_zinc_N"/>
    <property type="match status" value="1"/>
</dbReference>
<evidence type="ECO:0000313" key="5">
    <source>
        <dbReference type="Proteomes" id="UP000626220"/>
    </source>
</evidence>
<dbReference type="Gene3D" id="3.40.50.720">
    <property type="entry name" value="NAD(P)-binding Rossmann-like Domain"/>
    <property type="match status" value="1"/>
</dbReference>
<dbReference type="InterPro" id="IPR011032">
    <property type="entry name" value="GroES-like_sf"/>
</dbReference>
<dbReference type="GO" id="GO:0005829">
    <property type="term" value="C:cytosol"/>
    <property type="evidence" value="ECO:0007669"/>
    <property type="project" value="TreeGrafter"/>
</dbReference>
<feature type="domain" description="Enoyl reductase (ER)" evidence="3">
    <location>
        <begin position="13"/>
        <end position="336"/>
    </location>
</feature>
<dbReference type="InterPro" id="IPR047618">
    <property type="entry name" value="QOR-like"/>
</dbReference>
<dbReference type="PANTHER" id="PTHR48106">
    <property type="entry name" value="QUINONE OXIDOREDUCTASE PIG3-RELATED"/>
    <property type="match status" value="1"/>
</dbReference>
<accession>A0A8J3MB33</accession>
<keyword evidence="5" id="KW-1185">Reference proteome</keyword>
<gene>
    <name evidence="4" type="primary">qor</name>
    <name evidence="4" type="ORF">GCM10017056_36750</name>
</gene>
<dbReference type="InterPro" id="IPR020843">
    <property type="entry name" value="ER"/>
</dbReference>
<keyword evidence="1" id="KW-0521">NADP</keyword>
<dbReference type="SUPFAM" id="SSF50129">
    <property type="entry name" value="GroES-like"/>
    <property type="match status" value="1"/>
</dbReference>
<dbReference type="Pfam" id="PF08240">
    <property type="entry name" value="ADH_N"/>
    <property type="match status" value="1"/>
</dbReference>
<name>A0A8J3MB33_9RHOB</name>
<comment type="caution">
    <text evidence="4">The sequence shown here is derived from an EMBL/GenBank/DDBJ whole genome shotgun (WGS) entry which is preliminary data.</text>
</comment>
<dbReference type="EMBL" id="BNCJ01000013">
    <property type="protein sequence ID" value="GHF62053.1"/>
    <property type="molecule type" value="Genomic_DNA"/>
</dbReference>
<dbReference type="GO" id="GO:0003960">
    <property type="term" value="F:quinone reductase (NADPH) activity"/>
    <property type="evidence" value="ECO:0007669"/>
    <property type="project" value="InterPro"/>
</dbReference>
<evidence type="ECO:0000259" key="3">
    <source>
        <dbReference type="SMART" id="SM00829"/>
    </source>
</evidence>
<dbReference type="Gene3D" id="3.90.180.10">
    <property type="entry name" value="Medium-chain alcohol dehydrogenases, catalytic domain"/>
    <property type="match status" value="1"/>
</dbReference>
<dbReference type="GO" id="GO:0070402">
    <property type="term" value="F:NADPH binding"/>
    <property type="evidence" value="ECO:0007669"/>
    <property type="project" value="TreeGrafter"/>
</dbReference>
<reference evidence="4" key="1">
    <citation type="journal article" date="2014" name="Int. J. Syst. Evol. Microbiol.">
        <title>Complete genome sequence of Corynebacterium casei LMG S-19264T (=DSM 44701T), isolated from a smear-ripened cheese.</title>
        <authorList>
            <consortium name="US DOE Joint Genome Institute (JGI-PGF)"/>
            <person name="Walter F."/>
            <person name="Albersmeier A."/>
            <person name="Kalinowski J."/>
            <person name="Ruckert C."/>
        </authorList>
    </citation>
    <scope>NUCLEOTIDE SEQUENCE</scope>
    <source>
        <strain evidence="4">KCTC 42650</strain>
    </source>
</reference>